<feature type="domain" description="Non-reducing end beta-L-arabinofuranosidase-like GH127 catalytic" evidence="3">
    <location>
        <begin position="96"/>
        <end position="433"/>
    </location>
</feature>
<organism evidence="5 6">
    <name type="scientific">Aquisphaera giovannonii</name>
    <dbReference type="NCBI Taxonomy" id="406548"/>
    <lineage>
        <taxon>Bacteria</taxon>
        <taxon>Pseudomonadati</taxon>
        <taxon>Planctomycetota</taxon>
        <taxon>Planctomycetia</taxon>
        <taxon>Isosphaerales</taxon>
        <taxon>Isosphaeraceae</taxon>
        <taxon>Aquisphaera</taxon>
    </lineage>
</organism>
<keyword evidence="5" id="KW-0326">Glycosidase</keyword>
<evidence type="ECO:0000313" key="6">
    <source>
        <dbReference type="Proteomes" id="UP000324233"/>
    </source>
</evidence>
<proteinExistence type="predicted"/>
<keyword evidence="2" id="KW-0732">Signal</keyword>
<name>A0A5B9VWL0_9BACT</name>
<dbReference type="InterPro" id="IPR008928">
    <property type="entry name" value="6-hairpin_glycosidase_sf"/>
</dbReference>
<dbReference type="InterPro" id="IPR049174">
    <property type="entry name" value="Beta-AFase-like"/>
</dbReference>
<dbReference type="InterPro" id="IPR012878">
    <property type="entry name" value="Beta-AFase-like_GH127_cat"/>
</dbReference>
<evidence type="ECO:0000259" key="4">
    <source>
        <dbReference type="Pfam" id="PF20736"/>
    </source>
</evidence>
<accession>A0A5B9VWL0</accession>
<dbReference type="KEGG" id="agv:OJF2_06340"/>
<dbReference type="Pfam" id="PF20736">
    <property type="entry name" value="Glyco_hydro127M"/>
    <property type="match status" value="1"/>
</dbReference>
<keyword evidence="6" id="KW-1185">Reference proteome</keyword>
<dbReference type="GO" id="GO:0005975">
    <property type="term" value="P:carbohydrate metabolic process"/>
    <property type="evidence" value="ECO:0007669"/>
    <property type="project" value="InterPro"/>
</dbReference>
<evidence type="ECO:0000313" key="5">
    <source>
        <dbReference type="EMBL" id="QEH32165.1"/>
    </source>
</evidence>
<dbReference type="GO" id="GO:0102478">
    <property type="term" value="F:beta-L-arabinofuranosidase activity"/>
    <property type="evidence" value="ECO:0007669"/>
    <property type="project" value="UniProtKB-EC"/>
</dbReference>
<dbReference type="SUPFAM" id="SSF48208">
    <property type="entry name" value="Six-hairpin glycosidases"/>
    <property type="match status" value="1"/>
</dbReference>
<feature type="chain" id="PRO_5023132708" evidence="2">
    <location>
        <begin position="30"/>
        <end position="658"/>
    </location>
</feature>
<evidence type="ECO:0000256" key="1">
    <source>
        <dbReference type="SAM" id="MobiDB-lite"/>
    </source>
</evidence>
<feature type="domain" description="Non-reducing end beta-L-arabinofuranosidase-like GH127 middle" evidence="4">
    <location>
        <begin position="450"/>
        <end position="544"/>
    </location>
</feature>
<dbReference type="InterPro" id="IPR049046">
    <property type="entry name" value="Beta-AFase-like_GH127_middle"/>
</dbReference>
<feature type="signal peptide" evidence="2">
    <location>
        <begin position="1"/>
        <end position="29"/>
    </location>
</feature>
<dbReference type="Pfam" id="PF07944">
    <property type="entry name" value="Beta-AFase-like_GH127_cat"/>
    <property type="match status" value="1"/>
</dbReference>
<dbReference type="EC" id="3.2.1.185" evidence="5"/>
<dbReference type="PANTHER" id="PTHR43465">
    <property type="entry name" value="DUF1680 DOMAIN PROTEIN (AFU_ORTHOLOGUE AFUA_1G08910)"/>
    <property type="match status" value="1"/>
</dbReference>
<evidence type="ECO:0000256" key="2">
    <source>
        <dbReference type="SAM" id="SignalP"/>
    </source>
</evidence>
<dbReference type="PANTHER" id="PTHR43465:SF2">
    <property type="entry name" value="DUF1680 DOMAIN PROTEIN (AFU_ORTHOLOGUE AFUA_1G08910)"/>
    <property type="match status" value="1"/>
</dbReference>
<sequence precursor="true">MTANHFARPRRRGAAAIATTMLAALFAPAVGVNALANDAPRPALRPAEPLKMTLEGPVRGYLDRITENWLIPATAGNPAILAMFADRDRPPYRNLLPWSGEFAGKYLTGATAVLRATNDPRLRAHLERFVAEFVALQDADGYLGPFPKGSRLTGQAPNVDGKPGPTWDAWGHYHAIVGLLAWHDLTGDAKALDAARRIGDLFVAKFLGAKSPRLVDTGSTETNLAPAHGMAILYARTKDPRHLELARQLVAEFAAVGPDGKPLAGDYLRRGLAGSEYYQLPRPRWESLHPILALAELAAAGGAPEAADAGKAFANLWWSIARLDRHNNGGFSSGEQAQGNPYDPRPIETCCTIAWMADTVAMLEMTGDPIAADELELSTFNSAMGMYSPSGRWSTYNTPMDGDRRANSHEIVFQARPGSPELNCCSVNAARGLGMLPEWALMESPDGRITLNWYGPGSYAAETPSGEKLRLETASDYPRSGLVKVRVRPEQPGRFALRLRIPHWSSKTRVAVNGEPVGAVKPATYLELDREWKAGDEVALELDMAPHLWAGEREAAGRVSIYRGPILLAFDQRFNPGKPADPPSLGKSITLGKLVDWSASPTPVLLVEASTTAGPILLCDFASAGADGSPYRTWLRAEQAGPGPFRRERPWRSRPAAP</sequence>
<dbReference type="AlphaFoldDB" id="A0A5B9VWL0"/>
<dbReference type="EMBL" id="CP042997">
    <property type="protein sequence ID" value="QEH32165.1"/>
    <property type="molecule type" value="Genomic_DNA"/>
</dbReference>
<reference evidence="5 6" key="1">
    <citation type="submission" date="2019-08" db="EMBL/GenBank/DDBJ databases">
        <title>Deep-cultivation of Planctomycetes and their phenomic and genomic characterization uncovers novel biology.</title>
        <authorList>
            <person name="Wiegand S."/>
            <person name="Jogler M."/>
            <person name="Boedeker C."/>
            <person name="Pinto D."/>
            <person name="Vollmers J."/>
            <person name="Rivas-Marin E."/>
            <person name="Kohn T."/>
            <person name="Peeters S.H."/>
            <person name="Heuer A."/>
            <person name="Rast P."/>
            <person name="Oberbeckmann S."/>
            <person name="Bunk B."/>
            <person name="Jeske O."/>
            <person name="Meyerdierks A."/>
            <person name="Storesund J.E."/>
            <person name="Kallscheuer N."/>
            <person name="Luecker S."/>
            <person name="Lage O.M."/>
            <person name="Pohl T."/>
            <person name="Merkel B.J."/>
            <person name="Hornburger P."/>
            <person name="Mueller R.-W."/>
            <person name="Bruemmer F."/>
            <person name="Labrenz M."/>
            <person name="Spormann A.M."/>
            <person name="Op den Camp H."/>
            <person name="Overmann J."/>
            <person name="Amann R."/>
            <person name="Jetten M.S.M."/>
            <person name="Mascher T."/>
            <person name="Medema M.H."/>
            <person name="Devos D.P."/>
            <person name="Kaster A.-K."/>
            <person name="Ovreas L."/>
            <person name="Rohde M."/>
            <person name="Galperin M.Y."/>
            <person name="Jogler C."/>
        </authorList>
    </citation>
    <scope>NUCLEOTIDE SEQUENCE [LARGE SCALE GENOMIC DNA]</scope>
    <source>
        <strain evidence="5 6">OJF2</strain>
    </source>
</reference>
<keyword evidence="5" id="KW-0378">Hydrolase</keyword>
<feature type="region of interest" description="Disordered" evidence="1">
    <location>
        <begin position="637"/>
        <end position="658"/>
    </location>
</feature>
<gene>
    <name evidence="5" type="primary">hypBA1_2</name>
    <name evidence="5" type="ORF">OJF2_06340</name>
</gene>
<protein>
    <submittedName>
        <fullName evidence="5">Non-reducing end beta-L-arabinofuranosidase</fullName>
        <ecNumber evidence="5">3.2.1.185</ecNumber>
    </submittedName>
</protein>
<evidence type="ECO:0000259" key="3">
    <source>
        <dbReference type="Pfam" id="PF07944"/>
    </source>
</evidence>
<dbReference type="OrthoDB" id="9757939at2"/>
<dbReference type="Proteomes" id="UP000324233">
    <property type="component" value="Chromosome"/>
</dbReference>
<dbReference type="RefSeq" id="WP_148591150.1">
    <property type="nucleotide sequence ID" value="NZ_CP042997.1"/>
</dbReference>